<name>A0A150X3M6_9BACT</name>
<proteinExistence type="predicted"/>
<comment type="caution">
    <text evidence="1">The sequence shown here is derived from an EMBL/GenBank/DDBJ whole genome shotgun (WGS) entry which is preliminary data.</text>
</comment>
<gene>
    <name evidence="1" type="ORF">AWW68_11430</name>
</gene>
<evidence type="ECO:0000313" key="1">
    <source>
        <dbReference type="EMBL" id="KYG73314.1"/>
    </source>
</evidence>
<dbReference type="AlphaFoldDB" id="A0A150X3M6"/>
<organism evidence="1 2">
    <name type="scientific">Roseivirga spongicola</name>
    <dbReference type="NCBI Taxonomy" id="333140"/>
    <lineage>
        <taxon>Bacteria</taxon>
        <taxon>Pseudomonadati</taxon>
        <taxon>Bacteroidota</taxon>
        <taxon>Cytophagia</taxon>
        <taxon>Cytophagales</taxon>
        <taxon>Roseivirgaceae</taxon>
        <taxon>Roseivirga</taxon>
    </lineage>
</organism>
<evidence type="ECO:0000313" key="2">
    <source>
        <dbReference type="Proteomes" id="UP000075606"/>
    </source>
</evidence>
<dbReference type="EMBL" id="LRPC01000028">
    <property type="protein sequence ID" value="KYG73314.1"/>
    <property type="molecule type" value="Genomic_DNA"/>
</dbReference>
<dbReference type="Proteomes" id="UP000075606">
    <property type="component" value="Unassembled WGS sequence"/>
</dbReference>
<reference evidence="1 2" key="1">
    <citation type="submission" date="2016-01" db="EMBL/GenBank/DDBJ databases">
        <title>Genome sequencing of Roseivirga spongicola UST030701-084.</title>
        <authorList>
            <person name="Selvaratnam C."/>
            <person name="Thevarajoo S."/>
            <person name="Goh K.M."/>
            <person name="Ee R."/>
            <person name="Chan K.-G."/>
            <person name="Chong C.S."/>
        </authorList>
    </citation>
    <scope>NUCLEOTIDE SEQUENCE [LARGE SCALE GENOMIC DNA]</scope>
    <source>
        <strain evidence="1 2">UST030701-084</strain>
    </source>
</reference>
<keyword evidence="2" id="KW-1185">Reference proteome</keyword>
<dbReference type="STRING" id="333140.AWW68_11430"/>
<accession>A0A150X3M6</accession>
<protein>
    <submittedName>
        <fullName evidence="1">Uncharacterized protein</fullName>
    </submittedName>
</protein>
<sequence length="62" mass="6726">MPFHRAIDVNASGKQGISELVISQWTLGKWGIGEMGNSYQYIGPRDFGAENGVLPLSLSFSP</sequence>